<dbReference type="EMBL" id="CM055102">
    <property type="protein sequence ID" value="KAJ7538255.1"/>
    <property type="molecule type" value="Genomic_DNA"/>
</dbReference>
<comment type="caution">
    <text evidence="1">The sequence shown here is derived from an EMBL/GenBank/DDBJ whole genome shotgun (WGS) entry which is preliminary data.</text>
</comment>
<proteinExistence type="predicted"/>
<organism evidence="1 2">
    <name type="scientific">Diphasiastrum complanatum</name>
    <name type="common">Issler's clubmoss</name>
    <name type="synonym">Lycopodium complanatum</name>
    <dbReference type="NCBI Taxonomy" id="34168"/>
    <lineage>
        <taxon>Eukaryota</taxon>
        <taxon>Viridiplantae</taxon>
        <taxon>Streptophyta</taxon>
        <taxon>Embryophyta</taxon>
        <taxon>Tracheophyta</taxon>
        <taxon>Lycopodiopsida</taxon>
        <taxon>Lycopodiales</taxon>
        <taxon>Lycopodiaceae</taxon>
        <taxon>Lycopodioideae</taxon>
        <taxon>Diphasiastrum</taxon>
    </lineage>
</organism>
<evidence type="ECO:0000313" key="2">
    <source>
        <dbReference type="Proteomes" id="UP001162992"/>
    </source>
</evidence>
<reference evidence="2" key="1">
    <citation type="journal article" date="2024" name="Proc. Natl. Acad. Sci. U.S.A.">
        <title>Extraordinary preservation of gene collinearity over three hundred million years revealed in homosporous lycophytes.</title>
        <authorList>
            <person name="Li C."/>
            <person name="Wickell D."/>
            <person name="Kuo L.Y."/>
            <person name="Chen X."/>
            <person name="Nie B."/>
            <person name="Liao X."/>
            <person name="Peng D."/>
            <person name="Ji J."/>
            <person name="Jenkins J."/>
            <person name="Williams M."/>
            <person name="Shu S."/>
            <person name="Plott C."/>
            <person name="Barry K."/>
            <person name="Rajasekar S."/>
            <person name="Grimwood J."/>
            <person name="Han X."/>
            <person name="Sun S."/>
            <person name="Hou Z."/>
            <person name="He W."/>
            <person name="Dai G."/>
            <person name="Sun C."/>
            <person name="Schmutz J."/>
            <person name="Leebens-Mack J.H."/>
            <person name="Li F.W."/>
            <person name="Wang L."/>
        </authorList>
    </citation>
    <scope>NUCLEOTIDE SEQUENCE [LARGE SCALE GENOMIC DNA]</scope>
    <source>
        <strain evidence="2">cv. PW_Plant_1</strain>
    </source>
</reference>
<dbReference type="Proteomes" id="UP001162992">
    <property type="component" value="Chromosome 11"/>
</dbReference>
<name>A0ACC2C8E8_DIPCM</name>
<evidence type="ECO:0000313" key="1">
    <source>
        <dbReference type="EMBL" id="KAJ7538255.1"/>
    </source>
</evidence>
<accession>A0ACC2C8E8</accession>
<protein>
    <submittedName>
        <fullName evidence="1">Uncharacterized protein</fullName>
    </submittedName>
</protein>
<keyword evidence="2" id="KW-1185">Reference proteome</keyword>
<sequence length="492" mass="55664">MSGGNFVRASMWRAWAAYQPWHPVGLGGDKVLLARLPARPFVRKLSVFQEFSRRLKGEIDSNPELKKSLDELKEKADIMKNRTKETTEQLYKHVDTAREEAEQKAKQVSAAVKERVTEAAEQVKGTVESINFRSSSDEKSAGHQSKIKHGAESTQNSKRLDSEAEAEARRKIDASSGGAEFSSGGLVDKIQKAFSRASYSATAALNRLQNVKLIDVATKGYNVLKQELNSTAQSRAKAKAREASSRFVQRSDATAMVPVIKHKPGWKRRLDYFKDKAASHPIFQRLRTVTKHPVVTKSHEIAEDIRERWETSDSPVVHKIQDINDSLFGETATAVAMKEIRARDPSFSLPDFIMELQEEIRPVLVAYLKGDIGSLRRRCSREVVDRCQAERRALESQGIFLDNKILFISDVEVKEIKLVGNVPIIIISFRTQQIYCVRDKQGNIKEGAKDDIHTVYYAWAMQQISSEEVEEGDFHPRWQLREMQQLGVQAII</sequence>
<gene>
    <name evidence="1" type="ORF">O6H91_11G039900</name>
</gene>